<dbReference type="EMBL" id="CP061801">
    <property type="protein sequence ID" value="QPK00841.1"/>
    <property type="molecule type" value="Genomic_DNA"/>
</dbReference>
<dbReference type="Gene3D" id="3.40.30.10">
    <property type="entry name" value="Glutaredoxin"/>
    <property type="match status" value="1"/>
</dbReference>
<sequence length="223" mass="25293">MLTVHHLNQSRSQRVIWALEELSLSYEIVHYQREKNMLAPASLKKVHPLGKSPVVEDNGLILAESGAILEYLQETYDTESRFKPLDPAHKVQYRFWLHYAEGSLMPLLLMKLIFASLGKPPIPFGLRALGSVLGQGVQKTWLNRQLETHARYIESHLAENSWFAGDALSMADIQMSFPIFALLARGGIENLPHIQAWKEKIEMRPGWQRTLEQGGPFNIPGEG</sequence>
<dbReference type="SFLD" id="SFLDG00358">
    <property type="entry name" value="Main_(cytGST)"/>
    <property type="match status" value="1"/>
</dbReference>
<keyword evidence="2 7" id="KW-0808">Transferase</keyword>
<dbReference type="Pfam" id="PF00043">
    <property type="entry name" value="GST_C"/>
    <property type="match status" value="1"/>
</dbReference>
<dbReference type="CDD" id="cd03189">
    <property type="entry name" value="GST_C_GTT1_like"/>
    <property type="match status" value="1"/>
</dbReference>
<dbReference type="InterPro" id="IPR004046">
    <property type="entry name" value="GST_C"/>
</dbReference>
<proteinExistence type="inferred from homology"/>
<dbReference type="AlphaFoldDB" id="A0A7T0DWK6"/>
<dbReference type="FunFam" id="3.40.30.10:FF:000156">
    <property type="entry name" value="Glutathione S-transferase 1"/>
    <property type="match status" value="1"/>
</dbReference>
<accession>A0A7T0DWK6</accession>
<protein>
    <recommendedName>
        <fullName evidence="1">glutathione transferase</fullName>
        <ecNumber evidence="1">2.5.1.18</ecNumber>
    </recommendedName>
</protein>
<dbReference type="InterPro" id="IPR036282">
    <property type="entry name" value="Glutathione-S-Trfase_C_sf"/>
</dbReference>
<dbReference type="SUPFAM" id="SSF52833">
    <property type="entry name" value="Thioredoxin-like"/>
    <property type="match status" value="1"/>
</dbReference>
<comment type="catalytic activity">
    <reaction evidence="3">
        <text>RX + glutathione = an S-substituted glutathione + a halide anion + H(+)</text>
        <dbReference type="Rhea" id="RHEA:16437"/>
        <dbReference type="ChEBI" id="CHEBI:15378"/>
        <dbReference type="ChEBI" id="CHEBI:16042"/>
        <dbReference type="ChEBI" id="CHEBI:17792"/>
        <dbReference type="ChEBI" id="CHEBI:57925"/>
        <dbReference type="ChEBI" id="CHEBI:90779"/>
        <dbReference type="EC" id="2.5.1.18"/>
    </reaction>
</comment>
<gene>
    <name evidence="7" type="ORF">IDM36_01350</name>
</gene>
<evidence type="ECO:0000259" key="5">
    <source>
        <dbReference type="PROSITE" id="PS50404"/>
    </source>
</evidence>
<dbReference type="CDD" id="cd03046">
    <property type="entry name" value="GST_N_GTT1_like"/>
    <property type="match status" value="1"/>
</dbReference>
<dbReference type="GO" id="GO:0004364">
    <property type="term" value="F:glutathione transferase activity"/>
    <property type="evidence" value="ECO:0007669"/>
    <property type="project" value="UniProtKB-EC"/>
</dbReference>
<evidence type="ECO:0000256" key="3">
    <source>
        <dbReference type="ARBA" id="ARBA00047960"/>
    </source>
</evidence>
<organism evidence="7">
    <name type="scientific">Enterobacter mori</name>
    <dbReference type="NCBI Taxonomy" id="539813"/>
    <lineage>
        <taxon>Bacteria</taxon>
        <taxon>Pseudomonadati</taxon>
        <taxon>Pseudomonadota</taxon>
        <taxon>Gammaproteobacteria</taxon>
        <taxon>Enterobacterales</taxon>
        <taxon>Enterobacteriaceae</taxon>
        <taxon>Enterobacter</taxon>
    </lineage>
</organism>
<dbReference type="SFLD" id="SFLDS00019">
    <property type="entry name" value="Glutathione_Transferase_(cytos"/>
    <property type="match status" value="1"/>
</dbReference>
<dbReference type="PANTHER" id="PTHR44051">
    <property type="entry name" value="GLUTATHIONE S-TRANSFERASE-RELATED"/>
    <property type="match status" value="1"/>
</dbReference>
<feature type="domain" description="GST C-terminal" evidence="6">
    <location>
        <begin position="86"/>
        <end position="223"/>
    </location>
</feature>
<dbReference type="GO" id="GO:0004601">
    <property type="term" value="F:peroxidase activity"/>
    <property type="evidence" value="ECO:0007669"/>
    <property type="project" value="UniProtKB-ARBA"/>
</dbReference>
<name>A0A7T0DWK6_9ENTR</name>
<dbReference type="InterPro" id="IPR036249">
    <property type="entry name" value="Thioredoxin-like_sf"/>
</dbReference>
<dbReference type="GO" id="GO:0005737">
    <property type="term" value="C:cytoplasm"/>
    <property type="evidence" value="ECO:0007669"/>
    <property type="project" value="UniProtKB-ARBA"/>
</dbReference>
<evidence type="ECO:0000256" key="1">
    <source>
        <dbReference type="ARBA" id="ARBA00012452"/>
    </source>
</evidence>
<evidence type="ECO:0000256" key="2">
    <source>
        <dbReference type="ARBA" id="ARBA00022679"/>
    </source>
</evidence>
<evidence type="ECO:0000313" key="7">
    <source>
        <dbReference type="EMBL" id="QPK00841.1"/>
    </source>
</evidence>
<comment type="similarity">
    <text evidence="4">Belongs to the GST superfamily.</text>
</comment>
<dbReference type="EC" id="2.5.1.18" evidence="1"/>
<evidence type="ECO:0000256" key="4">
    <source>
        <dbReference type="RuleBase" id="RU003494"/>
    </source>
</evidence>
<dbReference type="InterPro" id="IPR004045">
    <property type="entry name" value="Glutathione_S-Trfase_N"/>
</dbReference>
<dbReference type="PROSITE" id="PS50404">
    <property type="entry name" value="GST_NTER"/>
    <property type="match status" value="1"/>
</dbReference>
<dbReference type="SFLD" id="SFLDG01150">
    <property type="entry name" value="Main.1:_Beta-like"/>
    <property type="match status" value="1"/>
</dbReference>
<dbReference type="InterPro" id="IPR010987">
    <property type="entry name" value="Glutathione-S-Trfase_C-like"/>
</dbReference>
<dbReference type="InterPro" id="IPR040079">
    <property type="entry name" value="Glutathione_S-Trfase"/>
</dbReference>
<dbReference type="Pfam" id="PF02798">
    <property type="entry name" value="GST_N"/>
    <property type="match status" value="1"/>
</dbReference>
<dbReference type="Gene3D" id="1.20.1050.10">
    <property type="match status" value="1"/>
</dbReference>
<feature type="domain" description="GST N-terminal" evidence="5">
    <location>
        <begin position="1"/>
        <end position="80"/>
    </location>
</feature>
<dbReference type="PANTHER" id="PTHR44051:SF9">
    <property type="entry name" value="GLUTATHIONE S-TRANSFERASE 1"/>
    <property type="match status" value="1"/>
</dbReference>
<dbReference type="PROSITE" id="PS50405">
    <property type="entry name" value="GST_CTER"/>
    <property type="match status" value="1"/>
</dbReference>
<reference evidence="7" key="1">
    <citation type="submission" date="2020-09" db="EMBL/GenBank/DDBJ databases">
        <title>First Report of a novel Colistin-Resistant species of Enterobacter cloacae complex Producing MCR-5 isolated from hospital sewage water.</title>
        <authorList>
            <person name="Zhou K."/>
        </authorList>
    </citation>
    <scope>NUCLEOTIDE SEQUENCE [LARGE SCALE GENOMIC DNA]</scope>
    <source>
        <strain evidence="7">HSW1412</strain>
    </source>
</reference>
<evidence type="ECO:0000259" key="6">
    <source>
        <dbReference type="PROSITE" id="PS50405"/>
    </source>
</evidence>
<dbReference type="SUPFAM" id="SSF47616">
    <property type="entry name" value="GST C-terminal domain-like"/>
    <property type="match status" value="1"/>
</dbReference>